<dbReference type="AlphaFoldDB" id="A0A414YZ80"/>
<evidence type="ECO:0000313" key="2">
    <source>
        <dbReference type="Proteomes" id="UP000283512"/>
    </source>
</evidence>
<organism evidence="1 2">
    <name type="scientific">Bacteroides caccae</name>
    <dbReference type="NCBI Taxonomy" id="47678"/>
    <lineage>
        <taxon>Bacteria</taxon>
        <taxon>Pseudomonadati</taxon>
        <taxon>Bacteroidota</taxon>
        <taxon>Bacteroidia</taxon>
        <taxon>Bacteroidales</taxon>
        <taxon>Bacteroidaceae</taxon>
        <taxon>Bacteroides</taxon>
    </lineage>
</organism>
<proteinExistence type="predicted"/>
<gene>
    <name evidence="1" type="ORF">DW190_06065</name>
</gene>
<comment type="caution">
    <text evidence="1">The sequence shown here is derived from an EMBL/GenBank/DDBJ whole genome shotgun (WGS) entry which is preliminary data.</text>
</comment>
<dbReference type="EMBL" id="QRKD01000003">
    <property type="protein sequence ID" value="RHH92830.1"/>
    <property type="molecule type" value="Genomic_DNA"/>
</dbReference>
<name>A0A414YZ80_9BACE</name>
<evidence type="ECO:0000313" key="1">
    <source>
        <dbReference type="EMBL" id="RHH92830.1"/>
    </source>
</evidence>
<reference evidence="1 2" key="1">
    <citation type="submission" date="2018-08" db="EMBL/GenBank/DDBJ databases">
        <title>A genome reference for cultivated species of the human gut microbiota.</title>
        <authorList>
            <person name="Zou Y."/>
            <person name="Xue W."/>
            <person name="Luo G."/>
        </authorList>
    </citation>
    <scope>NUCLEOTIDE SEQUENCE [LARGE SCALE GENOMIC DNA]</scope>
    <source>
        <strain evidence="1 2">AM16-49B</strain>
    </source>
</reference>
<dbReference type="InterPro" id="IPR036869">
    <property type="entry name" value="J_dom_sf"/>
</dbReference>
<sequence>MKNPYEILGVSQDANNPQILKAMTTAMRKKEYSNTDIAQARAQLSKPTTRLAADFTFPIFESYEGLNPLVSGVVLENIDINTIDSEVYNSL</sequence>
<accession>A0A414YZ80</accession>
<dbReference type="RefSeq" id="WP_022020156.1">
    <property type="nucleotide sequence ID" value="NZ_QRKD01000003.1"/>
</dbReference>
<dbReference type="SUPFAM" id="SSF46565">
    <property type="entry name" value="Chaperone J-domain"/>
    <property type="match status" value="1"/>
</dbReference>
<dbReference type="Proteomes" id="UP000283512">
    <property type="component" value="Unassembled WGS sequence"/>
</dbReference>
<protein>
    <recommendedName>
        <fullName evidence="3">Molecular chaperone DnaJ</fullName>
    </recommendedName>
</protein>
<evidence type="ECO:0008006" key="3">
    <source>
        <dbReference type="Google" id="ProtNLM"/>
    </source>
</evidence>